<dbReference type="GO" id="GO:0005739">
    <property type="term" value="C:mitochondrion"/>
    <property type="evidence" value="ECO:0007669"/>
    <property type="project" value="UniProtKB-SubCell"/>
</dbReference>
<dbReference type="GO" id="GO:0005840">
    <property type="term" value="C:ribosome"/>
    <property type="evidence" value="ECO:0007669"/>
    <property type="project" value="UniProtKB-KW"/>
</dbReference>
<evidence type="ECO:0000313" key="5">
    <source>
        <dbReference type="Ensembl" id="ENSXETP00000038435"/>
    </source>
</evidence>
<accession>F6XXY4</accession>
<keyword evidence="2" id="KW-0689">Ribosomal protein</keyword>
<name>F6XXY4_XENTR</name>
<dbReference type="ExpressionAtlas" id="F6XXY4">
    <property type="expression patterns" value="baseline"/>
</dbReference>
<dbReference type="HOGENOM" id="CLU_049608_0_0_1"/>
<dbReference type="GeneTree" id="ENSGT00390000001442"/>
<evidence type="ECO:0000256" key="2">
    <source>
        <dbReference type="ARBA" id="ARBA00022980"/>
    </source>
</evidence>
<dbReference type="GO" id="GO:0006412">
    <property type="term" value="P:translation"/>
    <property type="evidence" value="ECO:0007669"/>
    <property type="project" value="InterPro"/>
</dbReference>
<sequence>MCKLSDWFRLRSTQSTLRLAFFCVPLSLLSDWPSFAFHSVYSPIGLLLRSTQSTLRLAFFCVPLRLLSVWSPFAFHSVYSPIGLHLRSTPSTLRLVLLYARLSNGYTSQKDASFRVNPKMATRRVVSMLNRDAGLPAHLRRTPVPVPTEAPASLYPPIVASLTAKSKSASRRRVEEHYKLVHNAGSVTEKLKLITGLRRLKYVVYPQTFALNADRWYQHFTKTAYVAGLPGRVAPSGANGTAALGEQELKELKDLVCEALLQEYHYTHKGRTYLYRDQEVSAAPFLRSLVSAISSRCAAFNPLLTQACMDQQPQVNFYWCRGETTVPRGKRKGRVDHVRFQIDDKPLVQIRVPQQLPEFVPLDYTVPGEIPVINHEPSRLPLFRRQYENNVFIGSKIEDPCKFGHTQLHLVPDKFKRERLSKLNLADQVEVFLRANAIASLFAWTGAQAMYQGFWSQDDVTRPFTSQGIISDGKYFSFFCYQLNTLALSADSDKNPSRKNICWGTQSSALYESVEETDVKGFNDDVFKQLVQVFLYGSQ</sequence>
<gene>
    <name evidence="5" type="primary">mrps30</name>
</gene>
<keyword evidence="3" id="KW-0496">Mitochondrion</keyword>
<dbReference type="InterPro" id="IPR039982">
    <property type="entry name" value="Ribosomal_mL65"/>
</dbReference>
<reference evidence="5" key="1">
    <citation type="journal article" date="2010" name="Science">
        <title>The genome of the Western clawed frog Xenopus tropicalis.</title>
        <authorList>
            <person name="Hellsten U."/>
            <person name="Harland R.M."/>
            <person name="Gilchrist M.J."/>
            <person name="Hendrix D."/>
            <person name="Jurka J."/>
            <person name="Kapitonov V."/>
            <person name="Ovcharenko I."/>
            <person name="Putnam N.H."/>
            <person name="Shu S."/>
            <person name="Taher L."/>
            <person name="Blitz I.L."/>
            <person name="Blumberg B."/>
            <person name="Dichmann D.S."/>
            <person name="Dubchak I."/>
            <person name="Amaya E."/>
            <person name="Detter J.C."/>
            <person name="Fletcher R."/>
            <person name="Gerhard D.S."/>
            <person name="Goodstein D."/>
            <person name="Graves T."/>
            <person name="Grigoriev I.V."/>
            <person name="Grimwood J."/>
            <person name="Kawashima T."/>
            <person name="Lindquist E."/>
            <person name="Lucas S.M."/>
            <person name="Mead P.E."/>
            <person name="Mitros T."/>
            <person name="Ogino H."/>
            <person name="Ohta Y."/>
            <person name="Poliakov A.V."/>
            <person name="Pollet N."/>
            <person name="Robert J."/>
            <person name="Salamov A."/>
            <person name="Sater A.K."/>
            <person name="Schmutz J."/>
            <person name="Terry A."/>
            <person name="Vize P.D."/>
            <person name="Warren W.C."/>
            <person name="Wells D."/>
            <person name="Wills A."/>
            <person name="Wilson R.K."/>
            <person name="Zimmerman L.B."/>
            <person name="Zorn A.M."/>
            <person name="Grainger R."/>
            <person name="Grammer T."/>
            <person name="Khokha M.K."/>
            <person name="Richardson P.M."/>
            <person name="Rokhsar D.S."/>
        </authorList>
    </citation>
    <scope>NUCLEOTIDE SEQUENCE [LARGE SCALE GENOMIC DNA]</scope>
    <source>
        <strain evidence="5">Nigerian</strain>
    </source>
</reference>
<evidence type="ECO:0000256" key="4">
    <source>
        <dbReference type="ARBA" id="ARBA00023274"/>
    </source>
</evidence>
<dbReference type="PANTHER" id="PTHR13014">
    <property type="entry name" value="MITOCHONDRIAL 28S RIBOSOMAL PROTEIN S30/P52 PRO-APOTOTIC PROTEIN"/>
    <property type="match status" value="1"/>
</dbReference>
<dbReference type="PANTHER" id="PTHR13014:SF3">
    <property type="entry name" value="LARGE RIBOSOMAL SUBUNIT PROTEIN ML65"/>
    <property type="match status" value="1"/>
</dbReference>
<proteinExistence type="predicted"/>
<organism evidence="5">
    <name type="scientific">Xenopus tropicalis</name>
    <name type="common">Western clawed frog</name>
    <name type="synonym">Silurana tropicalis</name>
    <dbReference type="NCBI Taxonomy" id="8364"/>
    <lineage>
        <taxon>Eukaryota</taxon>
        <taxon>Metazoa</taxon>
        <taxon>Chordata</taxon>
        <taxon>Craniata</taxon>
        <taxon>Vertebrata</taxon>
        <taxon>Euteleostomi</taxon>
        <taxon>Amphibia</taxon>
        <taxon>Batrachia</taxon>
        <taxon>Anura</taxon>
        <taxon>Pipoidea</taxon>
        <taxon>Pipidae</taxon>
        <taxon>Xenopodinae</taxon>
        <taxon>Xenopus</taxon>
        <taxon>Silurana</taxon>
    </lineage>
</organism>
<dbReference type="AlphaFoldDB" id="F6XXY4"/>
<dbReference type="Ensembl" id="ENSXETT00000038435">
    <property type="protein sequence ID" value="ENSXETP00000038435"/>
    <property type="gene ID" value="ENSXETG00000017716"/>
</dbReference>
<keyword evidence="4" id="KW-0687">Ribonucleoprotein</keyword>
<dbReference type="Xenbase" id="XB-GENE-964476">
    <property type="gene designation" value="mrps30"/>
</dbReference>
<dbReference type="FunCoup" id="F6XXY4">
    <property type="interactions" value="1311"/>
</dbReference>
<dbReference type="Pfam" id="PF07147">
    <property type="entry name" value="PDCD9"/>
    <property type="match status" value="1"/>
</dbReference>
<comment type="subcellular location">
    <subcellularLocation>
        <location evidence="1">Mitochondrion</location>
    </subcellularLocation>
</comment>
<evidence type="ECO:0000256" key="3">
    <source>
        <dbReference type="ARBA" id="ARBA00023128"/>
    </source>
</evidence>
<dbReference type="GO" id="GO:1990904">
    <property type="term" value="C:ribonucleoprotein complex"/>
    <property type="evidence" value="ECO:0007669"/>
    <property type="project" value="UniProtKB-KW"/>
</dbReference>
<dbReference type="GO" id="GO:0003735">
    <property type="term" value="F:structural constituent of ribosome"/>
    <property type="evidence" value="ECO:0007669"/>
    <property type="project" value="InterPro"/>
</dbReference>
<reference evidence="5" key="2">
    <citation type="submission" date="2011-06" db="UniProtKB">
        <authorList>
            <consortium name="Ensembl"/>
        </authorList>
    </citation>
    <scope>IDENTIFICATION</scope>
</reference>
<protein>
    <submittedName>
        <fullName evidence="5">Mitochondrial ribosomal protein S30</fullName>
    </submittedName>
</protein>
<dbReference type="InterPro" id="IPR010793">
    <property type="entry name" value="Ribosomal_mL37/mL65"/>
</dbReference>
<dbReference type="Bgee" id="ENSXETG00000017716">
    <property type="expression patterns" value="Expressed in skeletal muscle tissue and 12 other cell types or tissues"/>
</dbReference>
<dbReference type="InParanoid" id="F6XXY4"/>
<evidence type="ECO:0000256" key="1">
    <source>
        <dbReference type="ARBA" id="ARBA00004173"/>
    </source>
</evidence>